<proteinExistence type="predicted"/>
<name>A0AAQ3MBL1_9PEZI</name>
<evidence type="ECO:0000256" key="1">
    <source>
        <dbReference type="SAM" id="Coils"/>
    </source>
</evidence>
<feature type="coiled-coil region" evidence="1">
    <location>
        <begin position="218"/>
        <end position="248"/>
    </location>
</feature>
<accession>A0AAQ3MBL1</accession>
<keyword evidence="1" id="KW-0175">Coiled coil</keyword>
<protein>
    <submittedName>
        <fullName evidence="2">Uncharacterized protein</fullName>
    </submittedName>
</protein>
<organism evidence="2 3">
    <name type="scientific">Acrodontium crateriforme</name>
    <dbReference type="NCBI Taxonomy" id="150365"/>
    <lineage>
        <taxon>Eukaryota</taxon>
        <taxon>Fungi</taxon>
        <taxon>Dikarya</taxon>
        <taxon>Ascomycota</taxon>
        <taxon>Pezizomycotina</taxon>
        <taxon>Dothideomycetes</taxon>
        <taxon>Dothideomycetidae</taxon>
        <taxon>Mycosphaerellales</taxon>
        <taxon>Teratosphaeriaceae</taxon>
        <taxon>Acrodontium</taxon>
    </lineage>
</organism>
<dbReference type="Gene3D" id="3.90.530.10">
    <property type="entry name" value="XPA C-terminal domain"/>
    <property type="match status" value="1"/>
</dbReference>
<dbReference type="Proteomes" id="UP001303373">
    <property type="component" value="Chromosome 13"/>
</dbReference>
<evidence type="ECO:0000313" key="2">
    <source>
        <dbReference type="EMBL" id="WPH04413.1"/>
    </source>
</evidence>
<reference evidence="2 3" key="1">
    <citation type="submission" date="2023-11" db="EMBL/GenBank/DDBJ databases">
        <title>An acidophilic fungus is an integral part of prey digestion in a carnivorous sundew plant.</title>
        <authorList>
            <person name="Tsai I.J."/>
        </authorList>
    </citation>
    <scope>NUCLEOTIDE SEQUENCE [LARGE SCALE GENOMIC DNA]</scope>
    <source>
        <strain evidence="2">169a</strain>
    </source>
</reference>
<dbReference type="InterPro" id="IPR037129">
    <property type="entry name" value="XPA_sf"/>
</dbReference>
<gene>
    <name evidence="2" type="ORF">R9X50_00730400</name>
</gene>
<dbReference type="EMBL" id="CP138592">
    <property type="protein sequence ID" value="WPH04413.1"/>
    <property type="molecule type" value="Genomic_DNA"/>
</dbReference>
<sequence>MASRGKRKVIDLTRPPIDYLTTLPPELIHEIINHLLANHNTDIAFASRKEIDGDVPHPLVTLAASCKKLETEVNQWAEHFFKQHAAITHIKPPPTNANPTQRDWLHGPSGLFNWIAKNCAFCGKKSQRAAILANGLKCCSGCDRSQWPDKITKTDAKNQFALKEHHLLPHRHQFGQFAKSGATLPRLRYGTYMVSGVATTMFLRRDVKILADLVHGDVEEHMKERARVKEERARKKEAKEKKAAAIDEEWESTHTPFQRAARTGESSESAMLELTQLIADHHEGGAEGFLFSEVLRESMLRDTQQG</sequence>
<dbReference type="AlphaFoldDB" id="A0AAQ3MBL1"/>
<keyword evidence="3" id="KW-1185">Reference proteome</keyword>
<evidence type="ECO:0000313" key="3">
    <source>
        <dbReference type="Proteomes" id="UP001303373"/>
    </source>
</evidence>